<evidence type="ECO:0000313" key="5">
    <source>
        <dbReference type="EMBL" id="NVD27349.1"/>
    </source>
</evidence>
<dbReference type="Gene3D" id="2.40.100.10">
    <property type="entry name" value="Cyclophilin-like"/>
    <property type="match status" value="1"/>
</dbReference>
<dbReference type="RefSeq" id="WP_176278887.1">
    <property type="nucleotide sequence ID" value="NZ_JABWMH010000002.1"/>
</dbReference>
<dbReference type="SUPFAM" id="SSF50891">
    <property type="entry name" value="Cyclophilin-like"/>
    <property type="match status" value="1"/>
</dbReference>
<dbReference type="EMBL" id="JABWMH010000002">
    <property type="protein sequence ID" value="NVD27349.1"/>
    <property type="molecule type" value="Genomic_DNA"/>
</dbReference>
<keyword evidence="6" id="KW-1185">Reference proteome</keyword>
<reference evidence="5 6" key="1">
    <citation type="submission" date="2020-06" db="EMBL/GenBank/DDBJ databases">
        <authorList>
            <person name="Kim S.-J."/>
            <person name="Park S.-J."/>
        </authorList>
    </citation>
    <scope>NUCLEOTIDE SEQUENCE [LARGE SCALE GENOMIC DNA]</scope>
    <source>
        <strain evidence="5 6">SW-151</strain>
    </source>
</reference>
<proteinExistence type="predicted"/>
<comment type="caution">
    <text evidence="5">The sequence shown here is derived from an EMBL/GenBank/DDBJ whole genome shotgun (WGS) entry which is preliminary data.</text>
</comment>
<evidence type="ECO:0000256" key="1">
    <source>
        <dbReference type="ARBA" id="ARBA00022741"/>
    </source>
</evidence>
<keyword evidence="1" id="KW-0547">Nucleotide-binding</keyword>
<evidence type="ECO:0000256" key="2">
    <source>
        <dbReference type="ARBA" id="ARBA00022801"/>
    </source>
</evidence>
<evidence type="ECO:0000256" key="3">
    <source>
        <dbReference type="ARBA" id="ARBA00022840"/>
    </source>
</evidence>
<feature type="domain" description="Carboxyltransferase" evidence="4">
    <location>
        <begin position="24"/>
        <end position="302"/>
    </location>
</feature>
<dbReference type="InterPro" id="IPR029000">
    <property type="entry name" value="Cyclophilin-like_dom_sf"/>
</dbReference>
<protein>
    <submittedName>
        <fullName evidence="5">Biotin-dependent carboxyltransferase family protein</fullName>
    </submittedName>
</protein>
<accession>A0ABX2N101</accession>
<dbReference type="InterPro" id="IPR003778">
    <property type="entry name" value="CT_A_B"/>
</dbReference>
<name>A0ABX2N101_9SPHN</name>
<organism evidence="5 6">
    <name type="scientific">Parasphingorhabdus flavimaris</name>
    <dbReference type="NCBI Taxonomy" id="266812"/>
    <lineage>
        <taxon>Bacteria</taxon>
        <taxon>Pseudomonadati</taxon>
        <taxon>Pseudomonadota</taxon>
        <taxon>Alphaproteobacteria</taxon>
        <taxon>Sphingomonadales</taxon>
        <taxon>Sphingomonadaceae</taxon>
        <taxon>Parasphingorhabdus</taxon>
    </lineage>
</organism>
<gene>
    <name evidence="5" type="ORF">HUO14_05465</name>
</gene>
<keyword evidence="3" id="KW-0067">ATP-binding</keyword>
<dbReference type="PANTHER" id="PTHR43309:SF3">
    <property type="entry name" value="5-OXOPROLINASE SUBUNIT C"/>
    <property type="match status" value="1"/>
</dbReference>
<dbReference type="SMART" id="SM00797">
    <property type="entry name" value="AHS2"/>
    <property type="match status" value="1"/>
</dbReference>
<evidence type="ECO:0000313" key="6">
    <source>
        <dbReference type="Proteomes" id="UP000652427"/>
    </source>
</evidence>
<sequence>MSITVIKAGLQTSLQGAPFTGHRHLGMPAAGAADCLSLALANFLVGKSFGAIGLEITLTDAIFQLNAPCSIAVVGAAAYVRINGHDHPQHHRLRLVAGDNIHIGPSRPGCRTYLAISAEIEAEPLLGGQSTCLAAGLGGFHGRALRAEDVIAFADSESSVESARTTPENLRPYYSDDHVLRITAGPEATGPNMPILDNLCLDPYTVGARANRMGLVLEGISLIASETSNMPSAAVFPGTIQLPPSGQPYLLGPDAQTTGGYPRIAQVIRADRHLIGQLGSGSRIQFVQTTAERATEIYREKLSLLSSWLGQIKLW</sequence>
<keyword evidence="2" id="KW-0378">Hydrolase</keyword>
<dbReference type="Proteomes" id="UP000652427">
    <property type="component" value="Unassembled WGS sequence"/>
</dbReference>
<dbReference type="PANTHER" id="PTHR43309">
    <property type="entry name" value="5-OXOPROLINASE SUBUNIT C"/>
    <property type="match status" value="1"/>
</dbReference>
<dbReference type="InterPro" id="IPR052708">
    <property type="entry name" value="PxpC"/>
</dbReference>
<dbReference type="Pfam" id="PF02626">
    <property type="entry name" value="CT_A_B"/>
    <property type="match status" value="1"/>
</dbReference>
<evidence type="ECO:0000259" key="4">
    <source>
        <dbReference type="SMART" id="SM00797"/>
    </source>
</evidence>